<dbReference type="Proteomes" id="UP000008983">
    <property type="component" value="Unassembled WGS sequence"/>
</dbReference>
<evidence type="ECO:0000256" key="6">
    <source>
        <dbReference type="ARBA" id="ARBA00022692"/>
    </source>
</evidence>
<proteinExistence type="inferred from homology"/>
<evidence type="ECO:0000256" key="8">
    <source>
        <dbReference type="ARBA" id="ARBA00023136"/>
    </source>
</evidence>
<dbReference type="PANTHER" id="PTHR11048">
    <property type="entry name" value="PRENYLTRANSFERASES"/>
    <property type="match status" value="1"/>
</dbReference>
<evidence type="ECO:0000256" key="5">
    <source>
        <dbReference type="ARBA" id="ARBA00022679"/>
    </source>
</evidence>
<dbReference type="Pfam" id="PF01040">
    <property type="entry name" value="UbiA"/>
    <property type="match status" value="1"/>
</dbReference>
<evidence type="ECO:0000313" key="10">
    <source>
        <dbReference type="EMBL" id="EGR27049.1"/>
    </source>
</evidence>
<dbReference type="HAMAP" id="MF_01635">
    <property type="entry name" value="UbiA"/>
    <property type="match status" value="1"/>
</dbReference>
<dbReference type="InterPro" id="IPR039653">
    <property type="entry name" value="Prenyltransferase"/>
</dbReference>
<comment type="pathway">
    <text evidence="3">Secondary metabolite biosynthesis.</text>
</comment>
<dbReference type="eggNOG" id="KOG1381">
    <property type="taxonomic scope" value="Eukaryota"/>
</dbReference>
<keyword evidence="9" id="KW-0831">Ubiquinone biosynthesis</keyword>
<dbReference type="InterPro" id="IPR044878">
    <property type="entry name" value="UbiA_sf"/>
</dbReference>
<comment type="catalytic activity">
    <reaction evidence="9">
        <text>an all-trans-polyprenyl diphosphate + 4-hydroxybenzoate = a 4-hydroxy-3-(all-trans-polyprenyl)benzoate + diphosphate</text>
        <dbReference type="Rhea" id="RHEA:44504"/>
        <dbReference type="Rhea" id="RHEA-COMP:9514"/>
        <dbReference type="Rhea" id="RHEA-COMP:9564"/>
        <dbReference type="ChEBI" id="CHEBI:17879"/>
        <dbReference type="ChEBI" id="CHEBI:33019"/>
        <dbReference type="ChEBI" id="CHEBI:58914"/>
        <dbReference type="ChEBI" id="CHEBI:78396"/>
        <dbReference type="EC" id="2.5.1.39"/>
    </reaction>
</comment>
<feature type="transmembrane region" description="Helical" evidence="9">
    <location>
        <begin position="135"/>
        <end position="154"/>
    </location>
</feature>
<dbReference type="GeneID" id="14903109"/>
<evidence type="ECO:0000313" key="11">
    <source>
        <dbReference type="Proteomes" id="UP000008983"/>
    </source>
</evidence>
<evidence type="ECO:0000256" key="3">
    <source>
        <dbReference type="ARBA" id="ARBA00005179"/>
    </source>
</evidence>
<keyword evidence="5 9" id="KW-0808">Transferase</keyword>
<dbReference type="OMA" id="WCMIYDT"/>
<feature type="transmembrane region" description="Helical" evidence="9">
    <location>
        <begin position="163"/>
        <end position="180"/>
    </location>
</feature>
<keyword evidence="9" id="KW-0496">Mitochondrion</keyword>
<dbReference type="FunFam" id="1.10.357.140:FF:000008">
    <property type="entry name" value="4-hydroxybenzoate octaprenyltransferase"/>
    <property type="match status" value="1"/>
</dbReference>
<organism evidence="10 11">
    <name type="scientific">Ichthyophthirius multifiliis</name>
    <name type="common">White spot disease agent</name>
    <name type="synonym">Ich</name>
    <dbReference type="NCBI Taxonomy" id="5932"/>
    <lineage>
        <taxon>Eukaryota</taxon>
        <taxon>Sar</taxon>
        <taxon>Alveolata</taxon>
        <taxon>Ciliophora</taxon>
        <taxon>Intramacronucleata</taxon>
        <taxon>Oligohymenophorea</taxon>
        <taxon>Hymenostomatida</taxon>
        <taxon>Ophryoglenina</taxon>
        <taxon>Ichthyophthirius</taxon>
    </lineage>
</organism>
<comment type="function">
    <text evidence="9">Catalyzes the prenylation of para-hydroxybenzoate (PHB) with an all-trans polyprenyl group. Mediates the second step in the final reaction sequence of coenzyme Q (CoQ) biosynthesis, which is the condensation of the polyisoprenoid side chain with PHB, generating the first membrane-bound Q intermediate.</text>
</comment>
<dbReference type="EC" id="2.5.1.39" evidence="9"/>
<keyword evidence="8 9" id="KW-0472">Membrane</keyword>
<dbReference type="GO" id="GO:0008412">
    <property type="term" value="F:4-hydroxybenzoate polyprenyltransferase activity"/>
    <property type="evidence" value="ECO:0007669"/>
    <property type="project" value="UniProtKB-EC"/>
</dbReference>
<feature type="transmembrane region" description="Helical" evidence="9">
    <location>
        <begin position="39"/>
        <end position="59"/>
    </location>
</feature>
<evidence type="ECO:0000256" key="2">
    <source>
        <dbReference type="ARBA" id="ARBA00004141"/>
    </source>
</evidence>
<keyword evidence="6 9" id="KW-0812">Transmembrane</keyword>
<feature type="transmembrane region" description="Helical" evidence="9">
    <location>
        <begin position="186"/>
        <end position="204"/>
    </location>
</feature>
<comment type="cofactor">
    <cofactor evidence="1 9">
        <name>Mg(2+)</name>
        <dbReference type="ChEBI" id="CHEBI:18420"/>
    </cofactor>
</comment>
<dbReference type="STRING" id="857967.G0R650"/>
<protein>
    <recommendedName>
        <fullName evidence="9">4-hydroxybenzoate polyprenyltransferase, mitochondrial</fullName>
        <shortName evidence="9">4-HB polyprenyltransferase</shortName>
        <ecNumber evidence="9">2.5.1.39</ecNumber>
    </recommendedName>
    <alternativeName>
        <fullName evidence="9">Para-hydroxybenzoate--polyprenyltransferase</fullName>
        <shortName evidence="9">PHB:PPT</shortName>
        <shortName evidence="9">PHB:polyprenyltransferase</shortName>
    </alternativeName>
</protein>
<dbReference type="Gene3D" id="1.10.357.140">
    <property type="entry name" value="UbiA prenyltransferase"/>
    <property type="match status" value="1"/>
</dbReference>
<dbReference type="InParanoid" id="G0R650"/>
<feature type="transmembrane region" description="Helical" evidence="9">
    <location>
        <begin position="238"/>
        <end position="261"/>
    </location>
</feature>
<evidence type="ECO:0000256" key="4">
    <source>
        <dbReference type="ARBA" id="ARBA00005985"/>
    </source>
</evidence>
<comment type="pathway">
    <text evidence="9">Cofactor biosynthesis; ubiquinone biosynthesis.</text>
</comment>
<evidence type="ECO:0000256" key="1">
    <source>
        <dbReference type="ARBA" id="ARBA00001946"/>
    </source>
</evidence>
<evidence type="ECO:0000256" key="9">
    <source>
        <dbReference type="HAMAP-Rule" id="MF_03189"/>
    </source>
</evidence>
<dbReference type="Gene3D" id="1.20.120.1780">
    <property type="entry name" value="UbiA prenyltransferase"/>
    <property type="match status" value="1"/>
</dbReference>
<dbReference type="UniPathway" id="UPA00232"/>
<keyword evidence="11" id="KW-1185">Reference proteome</keyword>
<accession>G0R650</accession>
<gene>
    <name evidence="10" type="ORF">IMG5_202300</name>
</gene>
<dbReference type="PANTHER" id="PTHR11048:SF28">
    <property type="entry name" value="4-HYDROXYBENZOATE POLYPRENYLTRANSFERASE, MITOCHONDRIAL"/>
    <property type="match status" value="1"/>
</dbReference>
<dbReference type="GO" id="GO:0006744">
    <property type="term" value="P:ubiquinone biosynthetic process"/>
    <property type="evidence" value="ECO:0007669"/>
    <property type="project" value="UniProtKB-UniRule"/>
</dbReference>
<evidence type="ECO:0000256" key="7">
    <source>
        <dbReference type="ARBA" id="ARBA00022989"/>
    </source>
</evidence>
<keyword evidence="9" id="KW-0999">Mitochondrion inner membrane</keyword>
<comment type="similarity">
    <text evidence="4 9">Belongs to the UbiA prenyltransferase family.</text>
</comment>
<sequence length="324" mass="36741">MKINDSNSQYNNEENNAYINLFKKNYKNLFKTSRYDKPIGATLLFLPCTWGVVLGQPIFNPLQLVHLVSTLWFGSVVMRAAGCIVNDMWDKNIDIHVERTKERPLTSEQLNLKQASVLLSLNLTGGLLTLTQLNLYSIALSFSIVPLCVIYPLCKRFTNYPQVVLGFCFTWGSIVGYAAAGSTLSLSSSVIPAYLGGILWVLIYDTIYAHQDKNDDAKIGVKSTALAWGNQTKNVMKFLWVAQLGLFLISGNMADLCIYYYPCCLASHMYLLRLINDFKMDDRQTCWKFFVNNKNFGIQMFLSFLIGKLFVTLKENDENESDIK</sequence>
<dbReference type="InterPro" id="IPR006370">
    <property type="entry name" value="HB_polyprenyltransferase-like"/>
</dbReference>
<dbReference type="GO" id="GO:0008299">
    <property type="term" value="P:isoprenoid biosynthetic process"/>
    <property type="evidence" value="ECO:0007669"/>
    <property type="project" value="UniProtKB-UniRule"/>
</dbReference>
<keyword evidence="9" id="KW-0414">Isoprene biosynthesis</keyword>
<dbReference type="AlphaFoldDB" id="G0R650"/>
<reference evidence="10 11" key="1">
    <citation type="submission" date="2011-07" db="EMBL/GenBank/DDBJ databases">
        <authorList>
            <person name="Coyne R."/>
            <person name="Brami D."/>
            <person name="Johnson J."/>
            <person name="Hostetler J."/>
            <person name="Hannick L."/>
            <person name="Clark T."/>
            <person name="Cassidy-Hanley D."/>
            <person name="Inman J."/>
        </authorList>
    </citation>
    <scope>NUCLEOTIDE SEQUENCE [LARGE SCALE GENOMIC DNA]</scope>
    <source>
        <strain evidence="10 11">G5</strain>
    </source>
</reference>
<dbReference type="FunFam" id="1.20.120.1780:FF:000001">
    <property type="entry name" value="4-hydroxybenzoate octaprenyltransferase"/>
    <property type="match status" value="1"/>
</dbReference>
<dbReference type="OrthoDB" id="18170at2759"/>
<dbReference type="GO" id="GO:0005743">
    <property type="term" value="C:mitochondrial inner membrane"/>
    <property type="evidence" value="ECO:0007669"/>
    <property type="project" value="UniProtKB-SubCell"/>
</dbReference>
<dbReference type="RefSeq" id="XP_004023933.1">
    <property type="nucleotide sequence ID" value="XM_004023884.1"/>
</dbReference>
<dbReference type="EMBL" id="GL984389">
    <property type="protein sequence ID" value="EGR27049.1"/>
    <property type="molecule type" value="Genomic_DNA"/>
</dbReference>
<dbReference type="InterPro" id="IPR000537">
    <property type="entry name" value="UbiA_prenyltransferase"/>
</dbReference>
<name>G0R650_ICHMU</name>
<dbReference type="NCBIfam" id="TIGR01474">
    <property type="entry name" value="ubiA_proteo"/>
    <property type="match status" value="1"/>
</dbReference>
<dbReference type="FunCoup" id="G0R650">
    <property type="interactions" value="43"/>
</dbReference>
<keyword evidence="7 9" id="KW-1133">Transmembrane helix</keyword>
<comment type="subcellular location">
    <subcellularLocation>
        <location evidence="2">Membrane</location>
        <topology evidence="2">Multi-pass membrane protein</topology>
    </subcellularLocation>
    <subcellularLocation>
        <location evidence="9">Mitochondrion inner membrane</location>
        <topology evidence="9">Multi-pass membrane protein</topology>
        <orientation evidence="9">Matrix side</orientation>
    </subcellularLocation>
</comment>
<dbReference type="CDD" id="cd13959">
    <property type="entry name" value="PT_UbiA_COQ2"/>
    <property type="match status" value="1"/>
</dbReference>